<proteinExistence type="predicted"/>
<organism evidence="2 3">
    <name type="scientific">Amaricoccus solimangrovi</name>
    <dbReference type="NCBI Taxonomy" id="2589815"/>
    <lineage>
        <taxon>Bacteria</taxon>
        <taxon>Pseudomonadati</taxon>
        <taxon>Pseudomonadota</taxon>
        <taxon>Alphaproteobacteria</taxon>
        <taxon>Rhodobacterales</taxon>
        <taxon>Paracoccaceae</taxon>
        <taxon>Amaricoccus</taxon>
    </lineage>
</organism>
<feature type="chain" id="PRO_5021269644" evidence="1">
    <location>
        <begin position="22"/>
        <end position="1578"/>
    </location>
</feature>
<comment type="caution">
    <text evidence="2">The sequence shown here is derived from an EMBL/GenBank/DDBJ whole genome shotgun (WGS) entry which is preliminary data.</text>
</comment>
<name>A0A501WJL4_9RHOB</name>
<protein>
    <submittedName>
        <fullName evidence="2">Uncharacterized protein</fullName>
    </submittedName>
</protein>
<evidence type="ECO:0000256" key="1">
    <source>
        <dbReference type="SAM" id="SignalP"/>
    </source>
</evidence>
<evidence type="ECO:0000313" key="3">
    <source>
        <dbReference type="Proteomes" id="UP000319255"/>
    </source>
</evidence>
<gene>
    <name evidence="2" type="ORF">FJM51_20415</name>
</gene>
<dbReference type="RefSeq" id="WP_140455979.1">
    <property type="nucleotide sequence ID" value="NZ_VFRP01000033.1"/>
</dbReference>
<keyword evidence="3" id="KW-1185">Reference proteome</keyword>
<dbReference type="Gene3D" id="2.60.120.260">
    <property type="entry name" value="Galactose-binding domain-like"/>
    <property type="match status" value="1"/>
</dbReference>
<sequence length="1578" mass="166388">MPPVAAAAVIAGGAFVTLAPAATTLAIGASVGLTAAGTATAIGIIQQLAVGVAFSALSQALAPKQGQGPTGTKISMGFGENQSGTRLMGRFCTAGDLVFHGSHGAPSVSAANAFYTQVIELADWPARLSRVWINGEWAKLKPAAHPDYGWPVEGYEKDGKDFLWVKFYDGTQTSADPMLAAKYQAPATYPWLADMIGLGVPYLIVTARYSPEVHRGGKPQVMVELDDYGLYDPRRDSTAGGSGAQRWNNWRTWEPTNNPQVMIYNIKRGLHDPITGEFLWGGQGIAARDLPASTWFAAMNECDLPIDRKNGGAEPQYRAGLEIKLSDEPASVIEELLKACQGVVAEVAGTWLTRCGAPGLPVYAYDDDDVIVTSSDQFDPFPSLDATYNGVGAQYPEPESGWEAKDAPLRHSLAYQAEDGGRRSIANLSLPVVPYKHQVQRLIRSALEDNRRFRNHVHSLPPEAQKLSPIDTVAWTSARNGYVAKSFELRRVEDLPSGCVAIALREWDPSDYDWDKDFEVPVVIEPPRRPGRTPRIGAFTVEPATVKDGSGSARKPAIRLRWTETENVDAVRYRVRLASDGTHLPAASVAPAPDSTGATLALTLGGEPVTLSGVAVTYSVFNDVEALRLIISEGIVAGEDYEVQAIFAPTEGRAWSDWLPVTAPDVRIKEADLEDTIRARIDDAFDRANEAADDATAALTKANEVEATVSGLSEETLDRLDALTTALGEFDEAALANLTGIALAGMKRGWSADPTFHTWEAGAPTHWANGGIATYGSQETSEAFYGSGLLIDVPTGTGQAWVRASSDVAGQLPAADAEAEYVVVSAMLRGLSGDLSSGRLRAEWKSSGGSWIRGDAFGAANAYGRLVEDWGFVIDPDRTQSREIVWKRPVEASAVQLVCYAKQASETPAASLRLDYLDIRAATEAEVKAYLANSYADASIEDMRLTIVGPGGAIAAAQETLRAEFGAADAAISTSLVAVSDATSALAGRVSTVEATFGGTNWVRNPTLSLDGAALAAGVRPKWWTVWPAGWSVRARSSAVTALASAPTAFTGYAETDATARAFEGVPVKPGDVMSLSLKAAGAGSGTINLDLQMRLAWRDADGVVLTTSTRTLNITGRSWVDSAFSTVTAPARAATAQLEIRKTGTGVGVFTAVEARLVDGVAHALAQTAMAAATNAETAVATMRSEVAAEFDDFAAMVTMTATAVASAGHASSALVMRAVAGGGSAGIRLVAWDDEDGAGGAVLLDGRNVIAPGTLSAGEVVVTDLGFNMVPDDQLQSRTAWSNSDYFTVIPETSSGSADSLGEIRSVAGASNRRCDGRDFPVRPGMRLVCSAQIGRIGGSSMTARARIVFTKSNGDAVSDIVIGAVSGNDAAPQDISNTIVVPGEARRARWRWEVATTNGQVRFFAPSVVRQSKGSTLIEPEGIATPQLAARAITAEKADLIDFAAVNGWVETLTIAGEAVTVPVFARRLADYNVTGDYASVLDFNVAMGLGGTIMAQGVMRVTTSSTSGGWGYRIRIGGTTVDEIEGTGAHTLQVLLGARAVGAGTHTVSLQARRDAGILLTVLDATAFAMGVKR</sequence>
<keyword evidence="1" id="KW-0732">Signal</keyword>
<accession>A0A501WJL4</accession>
<dbReference type="Proteomes" id="UP000319255">
    <property type="component" value="Unassembled WGS sequence"/>
</dbReference>
<reference evidence="2 3" key="1">
    <citation type="submission" date="2019-06" db="EMBL/GenBank/DDBJ databases">
        <title>A novel bacterium of genus Amaricoccus, isolated from marine sediment.</title>
        <authorList>
            <person name="Huang H."/>
            <person name="Mo K."/>
            <person name="Hu Y."/>
        </authorList>
    </citation>
    <scope>NUCLEOTIDE SEQUENCE [LARGE SCALE GENOMIC DNA]</scope>
    <source>
        <strain evidence="2 3">HB172011</strain>
    </source>
</reference>
<dbReference type="OrthoDB" id="7822067at2"/>
<feature type="signal peptide" evidence="1">
    <location>
        <begin position="1"/>
        <end position="21"/>
    </location>
</feature>
<dbReference type="EMBL" id="VFRP01000033">
    <property type="protein sequence ID" value="TPE47221.1"/>
    <property type="molecule type" value="Genomic_DNA"/>
</dbReference>
<evidence type="ECO:0000313" key="2">
    <source>
        <dbReference type="EMBL" id="TPE47221.1"/>
    </source>
</evidence>